<keyword evidence="2" id="KW-0808">Transferase</keyword>
<keyword evidence="1" id="KW-0597">Phosphoprotein</keyword>
<evidence type="ECO:0000256" key="2">
    <source>
        <dbReference type="ARBA" id="ARBA00022679"/>
    </source>
</evidence>
<dbReference type="Proteomes" id="UP000243547">
    <property type="component" value="Unassembled WGS sequence"/>
</dbReference>
<proteinExistence type="predicted"/>
<gene>
    <name evidence="6" type="ORF">SAMN02745227_01129</name>
</gene>
<dbReference type="SUPFAM" id="SSF55890">
    <property type="entry name" value="Sporulation response regulatory protein Spo0B"/>
    <property type="match status" value="1"/>
</dbReference>
<name>A0A1M6NHI0_9FIRM</name>
<keyword evidence="4" id="KW-0472">Membrane</keyword>
<dbReference type="OrthoDB" id="2375606at2"/>
<dbReference type="Gene3D" id="1.10.287.130">
    <property type="match status" value="1"/>
</dbReference>
<reference evidence="7" key="1">
    <citation type="submission" date="2016-11" db="EMBL/GenBank/DDBJ databases">
        <authorList>
            <person name="Varghese N."/>
            <person name="Submissions S."/>
        </authorList>
    </citation>
    <scope>NUCLEOTIDE SEQUENCE [LARGE SCALE GENOMIC DNA]</scope>
    <source>
        <strain evidence="7">DSM 14826</strain>
    </source>
</reference>
<feature type="domain" description="SpoOB alpha-helical" evidence="5">
    <location>
        <begin position="31"/>
        <end position="64"/>
    </location>
</feature>
<sequence length="163" mass="19305">MLFLICLLILLIIINIYLFIYLLVIRKINSIFRHDLYNDLQLIDGYLMLDKGDKCKEYLKNAYEKKDLYTKLEGTNLLIKIFYLLLYYKLHKLTSNFRIYFNQNINSNVFFSVKFVKTIFKIYSYLESEDFSTSVGDVINLTIEIENDCIEILTPDSGVSFPL</sequence>
<dbReference type="AlphaFoldDB" id="A0A1M6NHI0"/>
<evidence type="ECO:0000313" key="7">
    <source>
        <dbReference type="Proteomes" id="UP000243547"/>
    </source>
</evidence>
<dbReference type="RefSeq" id="WP_072907012.1">
    <property type="nucleotide sequence ID" value="NZ_FRAI01000010.1"/>
</dbReference>
<evidence type="ECO:0000256" key="1">
    <source>
        <dbReference type="ARBA" id="ARBA00022553"/>
    </source>
</evidence>
<dbReference type="InterPro" id="IPR039506">
    <property type="entry name" value="SPOB_a"/>
</dbReference>
<accession>A0A1M6NHI0</accession>
<keyword evidence="4" id="KW-1133">Transmembrane helix</keyword>
<dbReference type="GO" id="GO:0000155">
    <property type="term" value="F:phosphorelay sensor kinase activity"/>
    <property type="evidence" value="ECO:0007669"/>
    <property type="project" value="InterPro"/>
</dbReference>
<keyword evidence="3 6" id="KW-0418">Kinase</keyword>
<dbReference type="InterPro" id="IPR016120">
    <property type="entry name" value="Sig_transdc_His_kin_SpoOB"/>
</dbReference>
<evidence type="ECO:0000313" key="6">
    <source>
        <dbReference type="EMBL" id="SHJ95201.1"/>
    </source>
</evidence>
<evidence type="ECO:0000256" key="4">
    <source>
        <dbReference type="SAM" id="Phobius"/>
    </source>
</evidence>
<evidence type="ECO:0000259" key="5">
    <source>
        <dbReference type="Pfam" id="PF14689"/>
    </source>
</evidence>
<dbReference type="STRING" id="1120989.SAMN02745227_01129"/>
<keyword evidence="4" id="KW-0812">Transmembrane</keyword>
<dbReference type="EMBL" id="FRAI01000010">
    <property type="protein sequence ID" value="SHJ95201.1"/>
    <property type="molecule type" value="Genomic_DNA"/>
</dbReference>
<feature type="transmembrane region" description="Helical" evidence="4">
    <location>
        <begin position="6"/>
        <end position="24"/>
    </location>
</feature>
<keyword evidence="7" id="KW-1185">Reference proteome</keyword>
<dbReference type="Pfam" id="PF14689">
    <property type="entry name" value="SPOB_a"/>
    <property type="match status" value="1"/>
</dbReference>
<organism evidence="6 7">
    <name type="scientific">Anaerobranca californiensis DSM 14826</name>
    <dbReference type="NCBI Taxonomy" id="1120989"/>
    <lineage>
        <taxon>Bacteria</taxon>
        <taxon>Bacillati</taxon>
        <taxon>Bacillota</taxon>
        <taxon>Clostridia</taxon>
        <taxon>Eubacteriales</taxon>
        <taxon>Proteinivoracaceae</taxon>
        <taxon>Anaerobranca</taxon>
    </lineage>
</organism>
<protein>
    <submittedName>
        <fullName evidence="6">Sensor_kinase_SpoOB-type, alpha-helical domain</fullName>
    </submittedName>
</protein>
<evidence type="ECO:0000256" key="3">
    <source>
        <dbReference type="ARBA" id="ARBA00022777"/>
    </source>
</evidence>